<dbReference type="InterPro" id="IPR001387">
    <property type="entry name" value="Cro/C1-type_HTH"/>
</dbReference>
<dbReference type="Pfam" id="PF13560">
    <property type="entry name" value="HTH_31"/>
    <property type="match status" value="1"/>
</dbReference>
<dbReference type="InterPro" id="IPR010982">
    <property type="entry name" value="Lambda_DNA-bd_dom_sf"/>
</dbReference>
<keyword evidence="1" id="KW-0238">DNA-binding</keyword>
<dbReference type="RefSeq" id="WP_093850668.1">
    <property type="nucleotide sequence ID" value="NZ_FOSG01000012.1"/>
</dbReference>
<gene>
    <name evidence="3" type="ORF">SAMN05192584_11262</name>
</gene>
<sequence>MKFEFEFDPDALRRIRLERGLSQNKLAAKVGRPATDISRIERGRGGLSVPALATLARALDAPMDAFIKAADDREPVSA</sequence>
<keyword evidence="4" id="KW-1185">Reference proteome</keyword>
<dbReference type="CDD" id="cd00093">
    <property type="entry name" value="HTH_XRE"/>
    <property type="match status" value="1"/>
</dbReference>
<feature type="domain" description="HTH cro/C1-type" evidence="2">
    <location>
        <begin position="12"/>
        <end position="66"/>
    </location>
</feature>
<dbReference type="InterPro" id="IPR050807">
    <property type="entry name" value="TransReg_Diox_bact_type"/>
</dbReference>
<evidence type="ECO:0000259" key="2">
    <source>
        <dbReference type="PROSITE" id="PS50943"/>
    </source>
</evidence>
<organism evidence="3 4">
    <name type="scientific">Streptomyces pini</name>
    <dbReference type="NCBI Taxonomy" id="1520580"/>
    <lineage>
        <taxon>Bacteria</taxon>
        <taxon>Bacillati</taxon>
        <taxon>Actinomycetota</taxon>
        <taxon>Actinomycetes</taxon>
        <taxon>Kitasatosporales</taxon>
        <taxon>Streptomycetaceae</taxon>
        <taxon>Streptomyces</taxon>
    </lineage>
</organism>
<dbReference type="PROSITE" id="PS50943">
    <property type="entry name" value="HTH_CROC1"/>
    <property type="match status" value="1"/>
</dbReference>
<protein>
    <submittedName>
        <fullName evidence="3">Helix-turn-helix domain-containing protein</fullName>
    </submittedName>
</protein>
<evidence type="ECO:0000256" key="1">
    <source>
        <dbReference type="ARBA" id="ARBA00023125"/>
    </source>
</evidence>
<dbReference type="OrthoDB" id="4300064at2"/>
<reference evidence="4" key="1">
    <citation type="submission" date="2016-10" db="EMBL/GenBank/DDBJ databases">
        <authorList>
            <person name="Varghese N."/>
            <person name="Submissions S."/>
        </authorList>
    </citation>
    <scope>NUCLEOTIDE SEQUENCE [LARGE SCALE GENOMIC DNA]</scope>
    <source>
        <strain evidence="4">PL19</strain>
    </source>
</reference>
<dbReference type="Proteomes" id="UP000198928">
    <property type="component" value="Unassembled WGS sequence"/>
</dbReference>
<dbReference type="EMBL" id="FOSG01000012">
    <property type="protein sequence ID" value="SFL04675.1"/>
    <property type="molecule type" value="Genomic_DNA"/>
</dbReference>
<dbReference type="AlphaFoldDB" id="A0A1I4EFX6"/>
<proteinExistence type="predicted"/>
<name>A0A1I4EFX6_9ACTN</name>
<dbReference type="SMART" id="SM00530">
    <property type="entry name" value="HTH_XRE"/>
    <property type="match status" value="1"/>
</dbReference>
<dbReference type="GO" id="GO:0003700">
    <property type="term" value="F:DNA-binding transcription factor activity"/>
    <property type="evidence" value="ECO:0007669"/>
    <property type="project" value="TreeGrafter"/>
</dbReference>
<evidence type="ECO:0000313" key="3">
    <source>
        <dbReference type="EMBL" id="SFL04675.1"/>
    </source>
</evidence>
<dbReference type="SUPFAM" id="SSF47413">
    <property type="entry name" value="lambda repressor-like DNA-binding domains"/>
    <property type="match status" value="1"/>
</dbReference>
<dbReference type="PANTHER" id="PTHR46797">
    <property type="entry name" value="HTH-TYPE TRANSCRIPTIONAL REGULATOR"/>
    <property type="match status" value="1"/>
</dbReference>
<dbReference type="PANTHER" id="PTHR46797:SF1">
    <property type="entry name" value="METHYLPHOSPHONATE SYNTHASE"/>
    <property type="match status" value="1"/>
</dbReference>
<dbReference type="GO" id="GO:0003677">
    <property type="term" value="F:DNA binding"/>
    <property type="evidence" value="ECO:0007669"/>
    <property type="project" value="UniProtKB-KW"/>
</dbReference>
<evidence type="ECO:0000313" key="4">
    <source>
        <dbReference type="Proteomes" id="UP000198928"/>
    </source>
</evidence>
<dbReference type="GO" id="GO:0005829">
    <property type="term" value="C:cytosol"/>
    <property type="evidence" value="ECO:0007669"/>
    <property type="project" value="TreeGrafter"/>
</dbReference>
<dbReference type="Gene3D" id="1.10.260.40">
    <property type="entry name" value="lambda repressor-like DNA-binding domains"/>
    <property type="match status" value="1"/>
</dbReference>
<accession>A0A1I4EFX6</accession>